<dbReference type="AlphaFoldDB" id="A0A7C3SKQ9"/>
<name>A0A7C3SKQ9_THEPE</name>
<organism evidence="6">
    <name type="scientific">Thermofilum pendens</name>
    <dbReference type="NCBI Taxonomy" id="2269"/>
    <lineage>
        <taxon>Archaea</taxon>
        <taxon>Thermoproteota</taxon>
        <taxon>Thermoprotei</taxon>
        <taxon>Thermofilales</taxon>
        <taxon>Thermofilaceae</taxon>
        <taxon>Thermofilum</taxon>
    </lineage>
</organism>
<dbReference type="GO" id="GO:0016020">
    <property type="term" value="C:membrane"/>
    <property type="evidence" value="ECO:0007669"/>
    <property type="project" value="UniProtKB-SubCell"/>
</dbReference>
<keyword evidence="2 5" id="KW-0812">Transmembrane</keyword>
<evidence type="ECO:0000256" key="3">
    <source>
        <dbReference type="ARBA" id="ARBA00022989"/>
    </source>
</evidence>
<accession>A0A7C3SKQ9</accession>
<gene>
    <name evidence="6" type="ORF">ENV88_01640</name>
</gene>
<evidence type="ECO:0000256" key="4">
    <source>
        <dbReference type="ARBA" id="ARBA00023136"/>
    </source>
</evidence>
<reference evidence="6" key="1">
    <citation type="journal article" date="2020" name="mSystems">
        <title>Genome- and Community-Level Interaction Insights into Carbon Utilization and Element Cycling Functions of Hydrothermarchaeota in Hydrothermal Sediment.</title>
        <authorList>
            <person name="Zhou Z."/>
            <person name="Liu Y."/>
            <person name="Xu W."/>
            <person name="Pan J."/>
            <person name="Luo Z.H."/>
            <person name="Li M."/>
        </authorList>
    </citation>
    <scope>NUCLEOTIDE SEQUENCE [LARGE SCALE GENOMIC DNA]</scope>
    <source>
        <strain evidence="6">SpSt-8</strain>
    </source>
</reference>
<evidence type="ECO:0000256" key="2">
    <source>
        <dbReference type="ARBA" id="ARBA00022692"/>
    </source>
</evidence>
<sequence>MLLELFYSLVFPGLIFTAAMAFWFEYLERKVTAWVQRRVGPQFTGPGGLLQPLYDFLKLLGKEELLPRTIDTAVLTPSLLLAVTVAHLWHALRPNSLHGTRP</sequence>
<protein>
    <recommendedName>
        <fullName evidence="7">NADH-quinone oxidoreductase subunit H</fullName>
    </recommendedName>
</protein>
<proteinExistence type="predicted"/>
<evidence type="ECO:0008006" key="7">
    <source>
        <dbReference type="Google" id="ProtNLM"/>
    </source>
</evidence>
<dbReference type="Pfam" id="PF00146">
    <property type="entry name" value="NADHdh"/>
    <property type="match status" value="1"/>
</dbReference>
<comment type="caution">
    <text evidence="6">The sequence shown here is derived from an EMBL/GenBank/DDBJ whole genome shotgun (WGS) entry which is preliminary data.</text>
</comment>
<evidence type="ECO:0000256" key="1">
    <source>
        <dbReference type="ARBA" id="ARBA00004141"/>
    </source>
</evidence>
<evidence type="ECO:0000256" key="5">
    <source>
        <dbReference type="SAM" id="Phobius"/>
    </source>
</evidence>
<dbReference type="InterPro" id="IPR001694">
    <property type="entry name" value="NADH_UbQ_OxRdtase_su1/FPO"/>
</dbReference>
<evidence type="ECO:0000313" key="6">
    <source>
        <dbReference type="EMBL" id="HGB24754.1"/>
    </source>
</evidence>
<dbReference type="GO" id="GO:0009060">
    <property type="term" value="P:aerobic respiration"/>
    <property type="evidence" value="ECO:0007669"/>
    <property type="project" value="TreeGrafter"/>
</dbReference>
<keyword evidence="3 5" id="KW-1133">Transmembrane helix</keyword>
<feature type="transmembrane region" description="Helical" evidence="5">
    <location>
        <begin position="6"/>
        <end position="27"/>
    </location>
</feature>
<keyword evidence="4 5" id="KW-0472">Membrane</keyword>
<dbReference type="PANTHER" id="PTHR11432">
    <property type="entry name" value="NADH DEHYDROGENASE SUBUNIT 1"/>
    <property type="match status" value="1"/>
</dbReference>
<dbReference type="PANTHER" id="PTHR11432:SF3">
    <property type="entry name" value="NADH-UBIQUINONE OXIDOREDUCTASE CHAIN 1"/>
    <property type="match status" value="1"/>
</dbReference>
<dbReference type="EMBL" id="DTIB01000038">
    <property type="protein sequence ID" value="HGB24754.1"/>
    <property type="molecule type" value="Genomic_DNA"/>
</dbReference>
<comment type="subcellular location">
    <subcellularLocation>
        <location evidence="1">Membrane</location>
        <topology evidence="1">Multi-pass membrane protein</topology>
    </subcellularLocation>
</comment>
<dbReference type="GO" id="GO:0003954">
    <property type="term" value="F:NADH dehydrogenase activity"/>
    <property type="evidence" value="ECO:0007669"/>
    <property type="project" value="TreeGrafter"/>
</dbReference>